<dbReference type="AlphaFoldDB" id="A0A090FWP8"/>
<name>A0A090FWP8_MESPL</name>
<proteinExistence type="predicted"/>
<evidence type="ECO:0000313" key="2">
    <source>
        <dbReference type="EMBL" id="CDX46169.1"/>
    </source>
</evidence>
<dbReference type="EMBL" id="CCNB01000045">
    <property type="protein sequence ID" value="CDX46169.1"/>
    <property type="molecule type" value="Genomic_DNA"/>
</dbReference>
<dbReference type="InterPro" id="IPR050177">
    <property type="entry name" value="Lipid_A_modif_metabolic_enz"/>
</dbReference>
<dbReference type="InterPro" id="IPR001509">
    <property type="entry name" value="Epimerase_deHydtase"/>
</dbReference>
<dbReference type="Proteomes" id="UP000046373">
    <property type="component" value="Unassembled WGS sequence"/>
</dbReference>
<dbReference type="Pfam" id="PF01370">
    <property type="entry name" value="Epimerase"/>
    <property type="match status" value="1"/>
</dbReference>
<accession>A0A090FWP8</accession>
<dbReference type="PANTHER" id="PTHR43245:SF59">
    <property type="entry name" value="UDP-GLUCOSE EPIMERASE"/>
    <property type="match status" value="1"/>
</dbReference>
<reference evidence="2 3" key="1">
    <citation type="submission" date="2014-08" db="EMBL/GenBank/DDBJ databases">
        <authorList>
            <person name="Moulin Lionel"/>
        </authorList>
    </citation>
    <scope>NUCLEOTIDE SEQUENCE [LARGE SCALE GENOMIC DNA]</scope>
</reference>
<dbReference type="Gene3D" id="3.90.25.10">
    <property type="entry name" value="UDP-galactose 4-epimerase, domain 1"/>
    <property type="match status" value="1"/>
</dbReference>
<feature type="domain" description="NAD-dependent epimerase/dehydratase" evidence="1">
    <location>
        <begin position="17"/>
        <end position="245"/>
    </location>
</feature>
<dbReference type="PANTHER" id="PTHR43245">
    <property type="entry name" value="BIFUNCTIONAL POLYMYXIN RESISTANCE PROTEIN ARNA"/>
    <property type="match status" value="1"/>
</dbReference>
<dbReference type="Gene3D" id="3.40.50.720">
    <property type="entry name" value="NAD(P)-binding Rossmann-like Domain"/>
    <property type="match status" value="1"/>
</dbReference>
<dbReference type="InterPro" id="IPR036291">
    <property type="entry name" value="NAD(P)-bd_dom_sf"/>
</dbReference>
<evidence type="ECO:0000259" key="1">
    <source>
        <dbReference type="Pfam" id="PF01370"/>
    </source>
</evidence>
<dbReference type="SUPFAM" id="SSF51735">
    <property type="entry name" value="NAD(P)-binding Rossmann-fold domains"/>
    <property type="match status" value="1"/>
</dbReference>
<evidence type="ECO:0000313" key="3">
    <source>
        <dbReference type="Proteomes" id="UP000046373"/>
    </source>
</evidence>
<gene>
    <name evidence="2" type="ORF">MPLDJ20_80232</name>
</gene>
<organism evidence="2 3">
    <name type="scientific">Mesorhizobium plurifarium</name>
    <dbReference type="NCBI Taxonomy" id="69974"/>
    <lineage>
        <taxon>Bacteria</taxon>
        <taxon>Pseudomonadati</taxon>
        <taxon>Pseudomonadota</taxon>
        <taxon>Alphaproteobacteria</taxon>
        <taxon>Hyphomicrobiales</taxon>
        <taxon>Phyllobacteriaceae</taxon>
        <taxon>Mesorhizobium</taxon>
    </lineage>
</organism>
<sequence length="321" mass="35597">MEHSLQSSFVSGKVCAVIGAGGFLGTNLCLRLSELGARVRAIGRRARFPRALEKIEWRQGDISDQSVLSNSLFDVDIVFHLANSSTPHSSNINKIVDVKNNLITTLNILDQCKELGVRKVIFSSSGGTVYGIPETLPMTEDHPERPISSYGINKLSSEKYFSLYERLHKIDYRIARLANPFGPYQTAEKNQGVIAAFAKKMLLDEPIHIWGDGNVVRDFLYVSDAVEAMILLAAHTGDDRVFNVGSGIGRSLKDVLQALETSMGKKPRVEYGPGRIDDSPAVVLDITRARASLRWQPQVEFQEGVGRTVVWLKNNLKIDAW</sequence>
<protein>
    <submittedName>
        <fullName evidence="2">NAD-dependent epimerase/dehydratase</fullName>
    </submittedName>
</protein>